<dbReference type="OrthoDB" id="9805817at2"/>
<evidence type="ECO:0000313" key="2">
    <source>
        <dbReference type="Proteomes" id="UP000239735"/>
    </source>
</evidence>
<sequence length="217" mass="24409">MLSATEIVALQDQLTKDWHERPAAALDGLPPLAGAENPVDKAREDWLQTVARLHRANFDLWHIEDEARAPGASDTEIAAVKRRIDRTNQLRNDLIEKLDAMLLAWLEAQRLLNLAAPLNSEPPGMIIDRLSILALKIYHTSEEAGRTDAPPGHGTRNQERLAILEEQRASLAGCLDALWREIMNGKRRFKVYHQLKMYNDPSLNPAIYGKTVAGRDQ</sequence>
<evidence type="ECO:0000313" key="1">
    <source>
        <dbReference type="EMBL" id="SPE19240.1"/>
    </source>
</evidence>
<reference evidence="2" key="1">
    <citation type="submission" date="2018-02" db="EMBL/GenBank/DDBJ databases">
        <authorList>
            <person name="Hausmann B."/>
        </authorList>
    </citation>
    <scope>NUCLEOTIDE SEQUENCE [LARGE SCALE GENOMIC DNA]</scope>
    <source>
        <strain evidence="2">Peat soil MAG SbA5</strain>
    </source>
</reference>
<dbReference type="AlphaFoldDB" id="A0A2N9L7K7"/>
<proteinExistence type="predicted"/>
<dbReference type="Pfam" id="PF14063">
    <property type="entry name" value="DUF4254"/>
    <property type="match status" value="1"/>
</dbReference>
<dbReference type="Proteomes" id="UP000239735">
    <property type="component" value="Unassembled WGS sequence"/>
</dbReference>
<accession>A0A2N9L7K7</accession>
<dbReference type="InterPro" id="IPR025350">
    <property type="entry name" value="DUF4254"/>
</dbReference>
<evidence type="ECO:0008006" key="3">
    <source>
        <dbReference type="Google" id="ProtNLM"/>
    </source>
</evidence>
<organism evidence="1 2">
    <name type="scientific">Candidatus Sulfuritelmatomonas gaucii</name>
    <dbReference type="NCBI Taxonomy" id="2043161"/>
    <lineage>
        <taxon>Bacteria</taxon>
        <taxon>Pseudomonadati</taxon>
        <taxon>Acidobacteriota</taxon>
        <taxon>Terriglobia</taxon>
        <taxon>Terriglobales</taxon>
        <taxon>Acidobacteriaceae</taxon>
        <taxon>Candidatus Sulfuritelmatomonas</taxon>
    </lineage>
</organism>
<protein>
    <recommendedName>
        <fullName evidence="3">DUF4254 domain-containing protein</fullName>
    </recommendedName>
</protein>
<gene>
    <name evidence="1" type="ORF">SBA5_220086</name>
</gene>
<dbReference type="EMBL" id="OKRB01000078">
    <property type="protein sequence ID" value="SPE19240.1"/>
    <property type="molecule type" value="Genomic_DNA"/>
</dbReference>
<name>A0A2N9L7K7_9BACT</name>